<keyword evidence="6" id="KW-0804">Transcription</keyword>
<dbReference type="RefSeq" id="WP_379788543.1">
    <property type="nucleotide sequence ID" value="NZ_JBHSHL010000030.1"/>
</dbReference>
<comment type="function">
    <text evidence="7">May play the central regulatory role in sporulation. It may be an element of the effector pathway responsible for the activation of sporulation genes in response to nutritional stress. Spo0A may act in concert with spo0H (a sigma factor) to control the expression of some genes that are critical to the sporulation process.</text>
</comment>
<name>A0ABV9QMK0_9FIRM</name>
<feature type="domain" description="Response regulatory" evidence="10">
    <location>
        <begin position="4"/>
        <end position="117"/>
    </location>
</feature>
<dbReference type="Gene3D" id="3.40.50.2300">
    <property type="match status" value="1"/>
</dbReference>
<keyword evidence="4" id="KW-0805">Transcription regulation</keyword>
<evidence type="ECO:0000256" key="1">
    <source>
        <dbReference type="ARBA" id="ARBA00018672"/>
    </source>
</evidence>
<dbReference type="CDD" id="cd17574">
    <property type="entry name" value="REC_OmpR"/>
    <property type="match status" value="1"/>
</dbReference>
<evidence type="ECO:0000256" key="8">
    <source>
        <dbReference type="PROSITE-ProRule" id="PRU00169"/>
    </source>
</evidence>
<dbReference type="SMART" id="SM00862">
    <property type="entry name" value="Trans_reg_C"/>
    <property type="match status" value="1"/>
</dbReference>
<feature type="DNA-binding region" description="OmpR/PhoB-type" evidence="9">
    <location>
        <begin position="129"/>
        <end position="227"/>
    </location>
</feature>
<dbReference type="PROSITE" id="PS50110">
    <property type="entry name" value="RESPONSE_REGULATORY"/>
    <property type="match status" value="1"/>
</dbReference>
<keyword evidence="3" id="KW-0902">Two-component regulatory system</keyword>
<dbReference type="InterPro" id="IPR036388">
    <property type="entry name" value="WH-like_DNA-bd_sf"/>
</dbReference>
<evidence type="ECO:0000313" key="12">
    <source>
        <dbReference type="EMBL" id="MFC4805005.1"/>
    </source>
</evidence>
<dbReference type="Proteomes" id="UP001595916">
    <property type="component" value="Unassembled WGS sequence"/>
</dbReference>
<keyword evidence="5 9" id="KW-0238">DNA-binding</keyword>
<dbReference type="InterPro" id="IPR001867">
    <property type="entry name" value="OmpR/PhoB-type_DNA-bd"/>
</dbReference>
<gene>
    <name evidence="12" type="ORF">ACFO4R_07915</name>
</gene>
<dbReference type="SUPFAM" id="SSF46894">
    <property type="entry name" value="C-terminal effector domain of the bipartite response regulators"/>
    <property type="match status" value="1"/>
</dbReference>
<evidence type="ECO:0000256" key="3">
    <source>
        <dbReference type="ARBA" id="ARBA00023012"/>
    </source>
</evidence>
<feature type="domain" description="OmpR/PhoB-type" evidence="11">
    <location>
        <begin position="129"/>
        <end position="227"/>
    </location>
</feature>
<organism evidence="12 13">
    <name type="scientific">Filifactor villosus</name>
    <dbReference type="NCBI Taxonomy" id="29374"/>
    <lineage>
        <taxon>Bacteria</taxon>
        <taxon>Bacillati</taxon>
        <taxon>Bacillota</taxon>
        <taxon>Clostridia</taxon>
        <taxon>Peptostreptococcales</taxon>
        <taxon>Filifactoraceae</taxon>
        <taxon>Filifactor</taxon>
    </lineage>
</organism>
<feature type="modified residue" description="4-aspartylphosphate" evidence="8">
    <location>
        <position position="53"/>
    </location>
</feature>
<evidence type="ECO:0000259" key="10">
    <source>
        <dbReference type="PROSITE" id="PS50110"/>
    </source>
</evidence>
<dbReference type="SMART" id="SM00448">
    <property type="entry name" value="REC"/>
    <property type="match status" value="1"/>
</dbReference>
<dbReference type="InterPro" id="IPR016032">
    <property type="entry name" value="Sig_transdc_resp-reg_C-effctor"/>
</dbReference>
<dbReference type="PANTHER" id="PTHR48111">
    <property type="entry name" value="REGULATOR OF RPOS"/>
    <property type="match status" value="1"/>
</dbReference>
<evidence type="ECO:0000256" key="2">
    <source>
        <dbReference type="ARBA" id="ARBA00022553"/>
    </source>
</evidence>
<evidence type="ECO:0000256" key="4">
    <source>
        <dbReference type="ARBA" id="ARBA00023015"/>
    </source>
</evidence>
<evidence type="ECO:0000313" key="13">
    <source>
        <dbReference type="Proteomes" id="UP001595916"/>
    </source>
</evidence>
<evidence type="ECO:0000256" key="6">
    <source>
        <dbReference type="ARBA" id="ARBA00023163"/>
    </source>
</evidence>
<dbReference type="Pfam" id="PF00072">
    <property type="entry name" value="Response_reg"/>
    <property type="match status" value="1"/>
</dbReference>
<evidence type="ECO:0000256" key="9">
    <source>
        <dbReference type="PROSITE-ProRule" id="PRU01091"/>
    </source>
</evidence>
<keyword evidence="2 8" id="KW-0597">Phosphoprotein</keyword>
<dbReference type="PANTHER" id="PTHR48111:SF1">
    <property type="entry name" value="TWO-COMPONENT RESPONSE REGULATOR ORR33"/>
    <property type="match status" value="1"/>
</dbReference>
<reference evidence="13" key="1">
    <citation type="journal article" date="2019" name="Int. J. Syst. Evol. Microbiol.">
        <title>The Global Catalogue of Microorganisms (GCM) 10K type strain sequencing project: providing services to taxonomists for standard genome sequencing and annotation.</title>
        <authorList>
            <consortium name="The Broad Institute Genomics Platform"/>
            <consortium name="The Broad Institute Genome Sequencing Center for Infectious Disease"/>
            <person name="Wu L."/>
            <person name="Ma J."/>
        </authorList>
    </citation>
    <scope>NUCLEOTIDE SEQUENCE [LARGE SCALE GENOMIC DNA]</scope>
    <source>
        <strain evidence="13">CCUG 46385</strain>
    </source>
</reference>
<dbReference type="Gene3D" id="6.10.250.690">
    <property type="match status" value="1"/>
</dbReference>
<sequence>MDGLIYIADDEKNIRELLQQFLEEEGYLVKVFETGDLLLAEYEKTPPDMVILDVMMPGTDGFSVCSSIRKKSDIPIILLTARGTDADYVTGFALGCDDYFTKPFSPLKLTMRVNAVFKRLALNKPQAKVHELLFGDLKFVPEQKSAYCKEEELKLTNTEYEFLRFMLEQQDRAVSREELLNTVWGYDSEVETRATDDAVKRLRKKLKEARSNVIIETVWGFGFKLVKGEEAHA</sequence>
<keyword evidence="13" id="KW-1185">Reference proteome</keyword>
<dbReference type="InterPro" id="IPR001789">
    <property type="entry name" value="Sig_transdc_resp-reg_receiver"/>
</dbReference>
<evidence type="ECO:0000256" key="5">
    <source>
        <dbReference type="ARBA" id="ARBA00023125"/>
    </source>
</evidence>
<dbReference type="CDD" id="cd00383">
    <property type="entry name" value="trans_reg_C"/>
    <property type="match status" value="1"/>
</dbReference>
<evidence type="ECO:0000259" key="11">
    <source>
        <dbReference type="PROSITE" id="PS51755"/>
    </source>
</evidence>
<proteinExistence type="predicted"/>
<evidence type="ECO:0000256" key="7">
    <source>
        <dbReference type="ARBA" id="ARBA00024867"/>
    </source>
</evidence>
<accession>A0ABV9QMK0</accession>
<protein>
    <recommendedName>
        <fullName evidence="1">Stage 0 sporulation protein A homolog</fullName>
    </recommendedName>
</protein>
<dbReference type="SUPFAM" id="SSF52172">
    <property type="entry name" value="CheY-like"/>
    <property type="match status" value="1"/>
</dbReference>
<dbReference type="InterPro" id="IPR039420">
    <property type="entry name" value="WalR-like"/>
</dbReference>
<comment type="caution">
    <text evidence="12">The sequence shown here is derived from an EMBL/GenBank/DDBJ whole genome shotgun (WGS) entry which is preliminary data.</text>
</comment>
<dbReference type="Pfam" id="PF00486">
    <property type="entry name" value="Trans_reg_C"/>
    <property type="match status" value="1"/>
</dbReference>
<dbReference type="InterPro" id="IPR011006">
    <property type="entry name" value="CheY-like_superfamily"/>
</dbReference>
<dbReference type="EMBL" id="JBHSHL010000030">
    <property type="protein sequence ID" value="MFC4805005.1"/>
    <property type="molecule type" value="Genomic_DNA"/>
</dbReference>
<dbReference type="PROSITE" id="PS51755">
    <property type="entry name" value="OMPR_PHOB"/>
    <property type="match status" value="1"/>
</dbReference>
<dbReference type="Gene3D" id="1.10.10.10">
    <property type="entry name" value="Winged helix-like DNA-binding domain superfamily/Winged helix DNA-binding domain"/>
    <property type="match status" value="1"/>
</dbReference>